<keyword evidence="3 6" id="KW-0560">Oxidoreductase</keyword>
<comment type="similarity">
    <text evidence="6">Belongs to the RuBisCO large chain family. Type III subfamily.</text>
</comment>
<dbReference type="CDD" id="cd08213">
    <property type="entry name" value="RuBisCO_large_III"/>
    <property type="match status" value="1"/>
</dbReference>
<dbReference type="KEGG" id="ave:Arcve_0786"/>
<dbReference type="GO" id="GO:0015977">
    <property type="term" value="P:carbon fixation"/>
    <property type="evidence" value="ECO:0007669"/>
    <property type="project" value="UniProtKB-KW"/>
</dbReference>
<dbReference type="GO" id="GO:0000287">
    <property type="term" value="F:magnesium ion binding"/>
    <property type="evidence" value="ECO:0007669"/>
    <property type="project" value="UniProtKB-UniRule"/>
</dbReference>
<feature type="site" description="Transition state stabilizer" evidence="6">
    <location>
        <position position="309"/>
    </location>
</feature>
<sequence>MSFEWYTEFVDLSYEPEENEIICVFRVEPDGISMEEAAGRVASESSVGTWTTLAKLPERIKRLMAKVFEIDGNVVKIAYPLDLFEEGSIPQLLSSVAGNVFGMKALKNLRLEDIEFPAEYCKHFSGPLLGIEGVRKLFGVYDRPLTATVPKPKVGFDADEYADIAYQGWSGGIDFIKDDENLTSQPFVRFEKRLEKVMKAREKAEKETGEKKVYLANVTAVGKEMLRRAKLVADYGNEYVMVDILTAGFSAVQMLREECEDLGLGIHAHRAMHAAFTRNPKHGISLDVLVKISRLAGVDNFHVGTGVGKMEGSKDMVKRLADICRREWYVKPVFPVSSGGLHPGLVPDIVQLFGKDVIIQAGGGVHGHPDGTHAGAKALRQAIDAVIKGISLDEHAKKHAELARALEKWGYTRPK</sequence>
<dbReference type="Pfam" id="PF02788">
    <property type="entry name" value="RuBisCO_large_N"/>
    <property type="match status" value="1"/>
</dbReference>
<gene>
    <name evidence="6" type="primary">rbcL</name>
    <name evidence="9" type="ordered locus">Arcve_0786</name>
</gene>
<dbReference type="GeneID" id="10393889"/>
<dbReference type="PROSITE" id="PS00157">
    <property type="entry name" value="RUBISCO_LARGE"/>
    <property type="match status" value="1"/>
</dbReference>
<dbReference type="EC" id="4.1.1.39" evidence="6"/>
<keyword evidence="2 6" id="KW-0460">Magnesium</keyword>
<dbReference type="HOGENOM" id="CLU_031450_3_1_2"/>
<evidence type="ECO:0000259" key="8">
    <source>
        <dbReference type="Pfam" id="PF02788"/>
    </source>
</evidence>
<dbReference type="EMBL" id="CP002588">
    <property type="protein sequence ID" value="AEA46802.1"/>
    <property type="molecule type" value="Genomic_DNA"/>
</dbReference>
<comment type="subunit">
    <text evidence="6">Homodimer or homodecamer. In contrast to form I RuBisCO, the form III RuBisCO is composed solely of large subunits.</text>
</comment>
<evidence type="ECO:0000256" key="5">
    <source>
        <dbReference type="ARBA" id="ARBA00023300"/>
    </source>
</evidence>
<comment type="catalytic activity">
    <reaction evidence="6">
        <text>2 (2R)-3-phosphoglycerate + 2 H(+) = D-ribulose 1,5-bisphosphate + CO2 + H2O</text>
        <dbReference type="Rhea" id="RHEA:23124"/>
        <dbReference type="ChEBI" id="CHEBI:15377"/>
        <dbReference type="ChEBI" id="CHEBI:15378"/>
        <dbReference type="ChEBI" id="CHEBI:16526"/>
        <dbReference type="ChEBI" id="CHEBI:57870"/>
        <dbReference type="ChEBI" id="CHEBI:58272"/>
        <dbReference type="EC" id="4.1.1.39"/>
    </reaction>
</comment>
<evidence type="ECO:0000256" key="4">
    <source>
        <dbReference type="ARBA" id="ARBA00023239"/>
    </source>
</evidence>
<feature type="binding site" evidence="6">
    <location>
        <position position="179"/>
    </location>
    <ligand>
        <name>Mg(2+)</name>
        <dbReference type="ChEBI" id="CHEBI:18420"/>
    </ligand>
</feature>
<reference evidence="9 10" key="1">
    <citation type="submission" date="2011-03" db="EMBL/GenBank/DDBJ databases">
        <title>The complete genome of Archaeoglobus veneficus SNP6.</title>
        <authorList>
            <consortium name="US DOE Joint Genome Institute (JGI-PGF)"/>
            <person name="Lucas S."/>
            <person name="Copeland A."/>
            <person name="Lapidus A."/>
            <person name="Bruce D."/>
            <person name="Goodwin L."/>
            <person name="Pitluck S."/>
            <person name="Kyrpides N."/>
            <person name="Mavromatis K."/>
            <person name="Pagani I."/>
            <person name="Ivanova N."/>
            <person name="Mikhailova N."/>
            <person name="Lu M."/>
            <person name="Detter J.C."/>
            <person name="Tapia R."/>
            <person name="Han C."/>
            <person name="Land M."/>
            <person name="Hauser L."/>
            <person name="Markowitz V."/>
            <person name="Cheng J.-F."/>
            <person name="Hugenholtz P."/>
            <person name="Woyke T."/>
            <person name="Wu D."/>
            <person name="Spring S."/>
            <person name="Brambilla E."/>
            <person name="Klenk H.-P."/>
            <person name="Eisen J.A."/>
        </authorList>
    </citation>
    <scope>NUCLEOTIDE SEQUENCE [LARGE SCALE GENOMIC DNA]</scope>
    <source>
        <strain>SNP6</strain>
    </source>
</reference>
<feature type="domain" description="Ribulose bisphosphate carboxylase large subunit C-terminal" evidence="7">
    <location>
        <begin position="130"/>
        <end position="409"/>
    </location>
</feature>
<dbReference type="InterPro" id="IPR036376">
    <property type="entry name" value="RuBisCO_lsu_C_sf"/>
</dbReference>
<dbReference type="STRING" id="693661.Arcve_0786"/>
<feature type="domain" description="Ribulose bisphosphate carboxylase large subunit ferrodoxin-like N-terminal" evidence="8">
    <location>
        <begin position="8"/>
        <end position="120"/>
    </location>
</feature>
<dbReference type="SUPFAM" id="SSF51649">
    <property type="entry name" value="RuBisCo, C-terminal domain"/>
    <property type="match status" value="1"/>
</dbReference>
<keyword evidence="1 6" id="KW-0479">Metal-binding</keyword>
<feature type="binding site" evidence="6">
    <location>
        <position position="270"/>
    </location>
    <ligand>
        <name>substrate</name>
    </ligand>
</feature>
<dbReference type="Pfam" id="PF00016">
    <property type="entry name" value="RuBisCO_large"/>
    <property type="match status" value="1"/>
</dbReference>
<dbReference type="Gene3D" id="3.30.70.150">
    <property type="entry name" value="RuBisCO large subunit, N-terminal domain"/>
    <property type="match status" value="1"/>
</dbReference>
<dbReference type="Proteomes" id="UP000008136">
    <property type="component" value="Chromosome"/>
</dbReference>
<dbReference type="InterPro" id="IPR036422">
    <property type="entry name" value="RuBisCO_lsu_N_sf"/>
</dbReference>
<comment type="miscellaneous">
    <text evidence="6">Because the Archaea possessing a type III RuBisCO are all anaerobic, it is most likely that only the carboxylase activity of RuBisCO, and not the competitive oxygenase activity (by which RuBP reacts with O(2) to form one molecule of 3-phosphoglycerate and one molecule of 2-phosphoglycolate), is biologically relevant in these strains.</text>
</comment>
<evidence type="ECO:0000256" key="6">
    <source>
        <dbReference type="HAMAP-Rule" id="MF_01133"/>
    </source>
</evidence>
<dbReference type="GO" id="GO:0006196">
    <property type="term" value="P:AMP catabolic process"/>
    <property type="evidence" value="ECO:0007669"/>
    <property type="project" value="UniProtKB-UniRule"/>
</dbReference>
<feature type="active site" description="Proton acceptor" evidence="6">
    <location>
        <position position="269"/>
    </location>
</feature>
<keyword evidence="10" id="KW-1185">Reference proteome</keyword>
<comment type="catalytic activity">
    <reaction evidence="6">
        <text>D-ribulose 1,5-bisphosphate + O2 = 2-phosphoglycolate + (2R)-3-phosphoglycerate + 2 H(+)</text>
        <dbReference type="Rhea" id="RHEA:36631"/>
        <dbReference type="ChEBI" id="CHEBI:15378"/>
        <dbReference type="ChEBI" id="CHEBI:15379"/>
        <dbReference type="ChEBI" id="CHEBI:57870"/>
        <dbReference type="ChEBI" id="CHEBI:58033"/>
        <dbReference type="ChEBI" id="CHEBI:58272"/>
    </reaction>
</comment>
<dbReference type="OrthoDB" id="52787at2157"/>
<evidence type="ECO:0000256" key="3">
    <source>
        <dbReference type="ARBA" id="ARBA00023002"/>
    </source>
</evidence>
<dbReference type="PANTHER" id="PTHR42704:SF17">
    <property type="entry name" value="RIBULOSE BISPHOSPHATE CARBOXYLASE LARGE CHAIN"/>
    <property type="match status" value="1"/>
</dbReference>
<dbReference type="NCBIfam" id="NF003252">
    <property type="entry name" value="PRK04208.1"/>
    <property type="match status" value="1"/>
</dbReference>
<dbReference type="InterPro" id="IPR017712">
    <property type="entry name" value="RuBisCO_III"/>
</dbReference>
<dbReference type="RefSeq" id="WP_013683474.1">
    <property type="nucleotide sequence ID" value="NC_015320.1"/>
</dbReference>
<dbReference type="eggNOG" id="arCOG04443">
    <property type="taxonomic scope" value="Archaea"/>
</dbReference>
<evidence type="ECO:0000313" key="10">
    <source>
        <dbReference type="Proteomes" id="UP000008136"/>
    </source>
</evidence>
<dbReference type="PANTHER" id="PTHR42704">
    <property type="entry name" value="RIBULOSE BISPHOSPHATE CARBOXYLASE"/>
    <property type="match status" value="1"/>
</dbReference>
<dbReference type="InterPro" id="IPR033966">
    <property type="entry name" value="RuBisCO"/>
</dbReference>
<comment type="function">
    <text evidence="6">Catalyzes the addition of molecular CO(2) and H(2)O to ribulose 1,5-bisphosphate (RuBP), generating two molecules of 3-phosphoglycerate (3-PGA). Functions in an archaeal AMP degradation pathway, together with AMP phosphorylase and R15P isomerase.</text>
</comment>
<dbReference type="HAMAP" id="MF_01133">
    <property type="entry name" value="RuBisCO_L_type3"/>
    <property type="match status" value="1"/>
</dbReference>
<feature type="modified residue" description="N6-carboxylysine" evidence="6">
    <location>
        <position position="177"/>
    </location>
</feature>
<dbReference type="GO" id="GO:0016984">
    <property type="term" value="F:ribulose-bisphosphate carboxylase activity"/>
    <property type="evidence" value="ECO:0007669"/>
    <property type="project" value="UniProtKB-UniRule"/>
</dbReference>
<feature type="binding site" description="via carbamate group" evidence="6">
    <location>
        <position position="177"/>
    </location>
    <ligand>
        <name>Mg(2+)</name>
        <dbReference type="ChEBI" id="CHEBI:18420"/>
    </ligand>
</feature>
<dbReference type="SUPFAM" id="SSF54966">
    <property type="entry name" value="RuBisCO, large subunit, small (N-terminal) domain"/>
    <property type="match status" value="1"/>
</dbReference>
<evidence type="ECO:0000256" key="1">
    <source>
        <dbReference type="ARBA" id="ARBA00022723"/>
    </source>
</evidence>
<organism evidence="9 10">
    <name type="scientific">Archaeoglobus veneficus (strain DSM 11195 / SNP6)</name>
    <dbReference type="NCBI Taxonomy" id="693661"/>
    <lineage>
        <taxon>Archaea</taxon>
        <taxon>Methanobacteriati</taxon>
        <taxon>Methanobacteriota</taxon>
        <taxon>Archaeoglobi</taxon>
        <taxon>Archaeoglobales</taxon>
        <taxon>Archaeoglobaceae</taxon>
        <taxon>Archaeoglobus</taxon>
    </lineage>
</organism>
<dbReference type="SFLD" id="SFLDS00014">
    <property type="entry name" value="RuBisCO"/>
    <property type="match status" value="1"/>
</dbReference>
<dbReference type="Gene3D" id="3.20.20.110">
    <property type="entry name" value="Ribulose bisphosphate carboxylase, large subunit, C-terminal domain"/>
    <property type="match status" value="1"/>
</dbReference>
<keyword evidence="4 6" id="KW-0456">Lyase</keyword>
<dbReference type="InterPro" id="IPR000685">
    <property type="entry name" value="RuBisCO_lsu_C"/>
</dbReference>
<feature type="binding site" evidence="6">
    <location>
        <position position="302"/>
    </location>
    <ligand>
        <name>substrate</name>
    </ligand>
</feature>
<feature type="binding site" evidence="6">
    <location>
        <position position="153"/>
    </location>
    <ligand>
        <name>substrate</name>
    </ligand>
</feature>
<evidence type="ECO:0000313" key="9">
    <source>
        <dbReference type="EMBL" id="AEA46802.1"/>
    </source>
</evidence>
<keyword evidence="5 6" id="KW-0120">Carbon dioxide fixation</keyword>
<evidence type="ECO:0000256" key="2">
    <source>
        <dbReference type="ARBA" id="ARBA00022842"/>
    </source>
</evidence>
<feature type="active site" description="Proton acceptor" evidence="6">
    <location>
        <position position="151"/>
    </location>
</feature>
<evidence type="ECO:0000259" key="7">
    <source>
        <dbReference type="Pfam" id="PF00016"/>
    </source>
</evidence>
<protein>
    <recommendedName>
        <fullName evidence="6">Ribulose bisphosphate carboxylase</fullName>
        <shortName evidence="6">RuBisCO</shortName>
        <ecNumber evidence="6">4.1.1.39</ecNumber>
    </recommendedName>
</protein>
<dbReference type="AlphaFoldDB" id="F2KRW1"/>
<proteinExistence type="inferred from homology"/>
<comment type="cofactor">
    <cofactor evidence="6">
        <name>Mg(2+)</name>
        <dbReference type="ChEBI" id="CHEBI:18420"/>
    </cofactor>
    <text evidence="6">Binds 1 Mg(2+) ion per subunit.</text>
</comment>
<accession>F2KRW1</accession>
<feature type="binding site" evidence="6">
    <location>
        <begin position="360"/>
        <end position="363"/>
    </location>
    <ligand>
        <name>substrate</name>
    </ligand>
</feature>
<feature type="binding site" evidence="6">
    <location>
        <position position="180"/>
    </location>
    <ligand>
        <name>Mg(2+)</name>
        <dbReference type="ChEBI" id="CHEBI:18420"/>
    </ligand>
</feature>
<dbReference type="InterPro" id="IPR020878">
    <property type="entry name" value="RuBisCo_large_chain_AS"/>
</dbReference>
<dbReference type="GO" id="GO:0016491">
    <property type="term" value="F:oxidoreductase activity"/>
    <property type="evidence" value="ECO:0007669"/>
    <property type="project" value="UniProtKB-KW"/>
</dbReference>
<feature type="binding site" evidence="6">
    <location>
        <begin position="338"/>
        <end position="340"/>
    </location>
    <ligand>
        <name>substrate</name>
    </ligand>
</feature>
<dbReference type="SFLD" id="SFLDG00301">
    <property type="entry name" value="RuBisCO-like_proteins"/>
    <property type="match status" value="1"/>
</dbReference>
<dbReference type="InterPro" id="IPR017443">
    <property type="entry name" value="RuBisCO_lsu_fd_N"/>
</dbReference>
<dbReference type="NCBIfam" id="TIGR03326">
    <property type="entry name" value="rubisco_III"/>
    <property type="match status" value="1"/>
</dbReference>
<name>F2KRW1_ARCVS</name>